<reference evidence="1 2" key="1">
    <citation type="submission" date="2020-04" db="EMBL/GenBank/DDBJ databases">
        <title>Novel Mycoplasma species detected in Phocoena phocoena (harbor porpoise) from the USA.</title>
        <authorList>
            <person name="Volokhov D.V."/>
        </authorList>
    </citation>
    <scope>NUCLEOTIDE SEQUENCE [LARGE SCALE GENOMIC DNA]</scope>
    <source>
        <strain evidence="1 2">C264-NAS</strain>
    </source>
</reference>
<dbReference type="EMBL" id="CP051480">
    <property type="protein sequence ID" value="QJG66531.1"/>
    <property type="molecule type" value="Genomic_DNA"/>
</dbReference>
<gene>
    <name evidence="1" type="ORF">HGG64_02350</name>
</gene>
<name>A0A858U3G8_9MOLU</name>
<accession>A0A858U3G8</accession>
<evidence type="ECO:0000313" key="1">
    <source>
        <dbReference type="EMBL" id="QJG66531.1"/>
    </source>
</evidence>
<dbReference type="AlphaFoldDB" id="A0A858U3G8"/>
<keyword evidence="2" id="KW-1185">Reference proteome</keyword>
<dbReference type="RefSeq" id="WP_169580354.1">
    <property type="nucleotide sequence ID" value="NZ_CP051480.1"/>
</dbReference>
<proteinExistence type="predicted"/>
<dbReference type="Proteomes" id="UP000501728">
    <property type="component" value="Chromosome"/>
</dbReference>
<organism evidence="1 2">
    <name type="scientific">Mycoplasma phocoeninasale</name>
    <dbReference type="NCBI Taxonomy" id="2726117"/>
    <lineage>
        <taxon>Bacteria</taxon>
        <taxon>Bacillati</taxon>
        <taxon>Mycoplasmatota</taxon>
        <taxon>Mollicutes</taxon>
        <taxon>Mycoplasmataceae</taxon>
        <taxon>Mycoplasma</taxon>
    </lineage>
</organism>
<dbReference type="KEGG" id="mphn:HGG64_02350"/>
<sequence>MLSAIKFFIAISSNLVNIPDSKYKSVAFKVHKNFMFSAFSLLAILSKN</sequence>
<evidence type="ECO:0000313" key="2">
    <source>
        <dbReference type="Proteomes" id="UP000501728"/>
    </source>
</evidence>
<protein>
    <submittedName>
        <fullName evidence="1">Uncharacterized protein</fullName>
    </submittedName>
</protein>